<accession>D8TUL6</accession>
<dbReference type="GO" id="GO:0016020">
    <property type="term" value="C:membrane"/>
    <property type="evidence" value="ECO:0007669"/>
    <property type="project" value="UniProtKB-SubCell"/>
</dbReference>
<protein>
    <recommendedName>
        <fullName evidence="5">VASt domain-containing protein</fullName>
    </recommendedName>
</protein>
<proteinExistence type="predicted"/>
<dbReference type="AlphaFoldDB" id="D8TUL6"/>
<dbReference type="InParanoid" id="D8TUL6"/>
<feature type="compositionally biased region" description="Pro residues" evidence="3">
    <location>
        <begin position="331"/>
        <end position="340"/>
    </location>
</feature>
<dbReference type="Pfam" id="PF16016">
    <property type="entry name" value="VASt"/>
    <property type="match status" value="1"/>
</dbReference>
<evidence type="ECO:0000259" key="5">
    <source>
        <dbReference type="PROSITE" id="PS51778"/>
    </source>
</evidence>
<dbReference type="InterPro" id="IPR044511">
    <property type="entry name" value="At1g03370/At5g50170-like"/>
</dbReference>
<keyword evidence="4" id="KW-1133">Transmembrane helix</keyword>
<gene>
    <name evidence="6" type="ORF">VOLCADRAFT_90520</name>
</gene>
<dbReference type="RefSeq" id="XP_002950178.1">
    <property type="nucleotide sequence ID" value="XM_002950132.1"/>
</dbReference>
<feature type="domain" description="VASt" evidence="5">
    <location>
        <begin position="433"/>
        <end position="604"/>
    </location>
</feature>
<feature type="transmembrane region" description="Helical" evidence="4">
    <location>
        <begin position="668"/>
        <end position="690"/>
    </location>
</feature>
<evidence type="ECO:0000256" key="1">
    <source>
        <dbReference type="ARBA" id="ARBA00004370"/>
    </source>
</evidence>
<evidence type="ECO:0000256" key="3">
    <source>
        <dbReference type="SAM" id="MobiDB-lite"/>
    </source>
</evidence>
<feature type="compositionally biased region" description="Polar residues" evidence="3">
    <location>
        <begin position="300"/>
        <end position="310"/>
    </location>
</feature>
<evidence type="ECO:0000256" key="4">
    <source>
        <dbReference type="SAM" id="Phobius"/>
    </source>
</evidence>
<sequence length="738" mass="76658">MWEECLPFPLDHVTEDHSLILRVLDKDIGHFNSFLGTVSLPVREVLDNILMLDQEKVYRLPLLDRQNQSRKKGELQFGVAVVAKQKYKEMRGFISSLQDPDTVHNSLKDYCLHLKLHSLKELGERGGKRTADGGVLGAGMLSSLVIEVTVCSYTVRKPLSGQLVGGELDPEGVELAVPLGAAFRDGDVLKGKNRAQFGEVKVELLSGRTRLAKTQVPIWDVPVRPLTPPEAEAEGEGEEGNSGSNSDREEGQQQQEKCNSRVSALGAGLSLVSELAAAAAAAISGGRGSSEIGSAAPSPATLQQSTSRTSAAAKDDSQLPLPSPTKATPPGATPPAPPSPSTSASPLPLWCGKKYTRRMERLDRALNRSPVAVISMQLVKAEPGESYDGDSLAAGSVGAAAAAAGGAGGGVGDVFDGADVDSPAEPLAVPSFDGGLGVADFVVGVGPLALLKMVYGEGSELAERVGNVEKITGMKAGPWGPDPEGKALCMRDMSYMKPSPVGPVAVQSQQKIMIKHNGGFVVHQAVIPHVPSVGPCVRVLGQIVGQHVGPSRTRLIAAVKLEWFKSGMMVQMLKGKIEDGTPKDTRKYFDALKGELAAMYAVEGAATAAGAGGCSGAAVAAAASCGDSGRGGAATAAVTATTAVATSDGDGTISIVRLLQLASRSPPWVVAVLVCWLVTLVALVHLVGAVRQVREELAHSERALKGVFRALEALKEQVVAASVAVGDGAAKPPACVVP</sequence>
<name>D8TUL6_VOLCA</name>
<organism evidence="7">
    <name type="scientific">Volvox carteri f. nagariensis</name>
    <dbReference type="NCBI Taxonomy" id="3068"/>
    <lineage>
        <taxon>Eukaryota</taxon>
        <taxon>Viridiplantae</taxon>
        <taxon>Chlorophyta</taxon>
        <taxon>core chlorophytes</taxon>
        <taxon>Chlorophyceae</taxon>
        <taxon>CS clade</taxon>
        <taxon>Chlamydomonadales</taxon>
        <taxon>Volvocaceae</taxon>
        <taxon>Volvox</taxon>
    </lineage>
</organism>
<reference evidence="6 7" key="1">
    <citation type="journal article" date="2010" name="Science">
        <title>Genomic analysis of organismal complexity in the multicellular green alga Volvox carteri.</title>
        <authorList>
            <person name="Prochnik S.E."/>
            <person name="Umen J."/>
            <person name="Nedelcu A.M."/>
            <person name="Hallmann A."/>
            <person name="Miller S.M."/>
            <person name="Nishii I."/>
            <person name="Ferris P."/>
            <person name="Kuo A."/>
            <person name="Mitros T."/>
            <person name="Fritz-Laylin L.K."/>
            <person name="Hellsten U."/>
            <person name="Chapman J."/>
            <person name="Simakov O."/>
            <person name="Rensing S.A."/>
            <person name="Terry A."/>
            <person name="Pangilinan J."/>
            <person name="Kapitonov V."/>
            <person name="Jurka J."/>
            <person name="Salamov A."/>
            <person name="Shapiro H."/>
            <person name="Schmutz J."/>
            <person name="Grimwood J."/>
            <person name="Lindquist E."/>
            <person name="Lucas S."/>
            <person name="Grigoriev I.V."/>
            <person name="Schmitt R."/>
            <person name="Kirk D."/>
            <person name="Rokhsar D.S."/>
        </authorList>
    </citation>
    <scope>NUCLEOTIDE SEQUENCE [LARGE SCALE GENOMIC DNA]</scope>
    <source>
        <strain evidence="7">f. Nagariensis / Eve</strain>
    </source>
</reference>
<dbReference type="PROSITE" id="PS51778">
    <property type="entry name" value="VAST"/>
    <property type="match status" value="1"/>
</dbReference>
<evidence type="ECO:0000313" key="7">
    <source>
        <dbReference type="Proteomes" id="UP000001058"/>
    </source>
</evidence>
<dbReference type="SUPFAM" id="SSF49562">
    <property type="entry name" value="C2 domain (Calcium/lipid-binding domain, CaLB)"/>
    <property type="match status" value="1"/>
</dbReference>
<dbReference type="CDD" id="cd00030">
    <property type="entry name" value="C2"/>
    <property type="match status" value="1"/>
</dbReference>
<dbReference type="Gene3D" id="2.60.40.150">
    <property type="entry name" value="C2 domain"/>
    <property type="match status" value="1"/>
</dbReference>
<dbReference type="OrthoDB" id="541621at2759"/>
<dbReference type="KEGG" id="vcn:VOLCADRAFT_90520"/>
<comment type="subcellular location">
    <subcellularLocation>
        <location evidence="1">Membrane</location>
    </subcellularLocation>
</comment>
<dbReference type="GeneID" id="9619648"/>
<dbReference type="PANTHER" id="PTHR46296:SF8">
    <property type="entry name" value="OS06G0297800 PROTEIN"/>
    <property type="match status" value="1"/>
</dbReference>
<dbReference type="InterPro" id="IPR035892">
    <property type="entry name" value="C2_domain_sf"/>
</dbReference>
<keyword evidence="4" id="KW-0812">Transmembrane</keyword>
<keyword evidence="2 4" id="KW-0472">Membrane</keyword>
<keyword evidence="7" id="KW-1185">Reference proteome</keyword>
<evidence type="ECO:0000313" key="6">
    <source>
        <dbReference type="EMBL" id="EFJ48846.1"/>
    </source>
</evidence>
<feature type="compositionally biased region" description="Low complexity" evidence="3">
    <location>
        <begin position="286"/>
        <end position="296"/>
    </location>
</feature>
<dbReference type="PANTHER" id="PTHR46296">
    <property type="entry name" value="BNAA05G37250D PROTEIN"/>
    <property type="match status" value="1"/>
</dbReference>
<evidence type="ECO:0000256" key="2">
    <source>
        <dbReference type="ARBA" id="ARBA00023136"/>
    </source>
</evidence>
<dbReference type="STRING" id="3068.D8TUL6"/>
<feature type="region of interest" description="Disordered" evidence="3">
    <location>
        <begin position="222"/>
        <end position="260"/>
    </location>
</feature>
<dbReference type="InterPro" id="IPR031968">
    <property type="entry name" value="VASt"/>
</dbReference>
<dbReference type="EMBL" id="GL378338">
    <property type="protein sequence ID" value="EFJ48846.1"/>
    <property type="molecule type" value="Genomic_DNA"/>
</dbReference>
<feature type="region of interest" description="Disordered" evidence="3">
    <location>
        <begin position="286"/>
        <end position="349"/>
    </location>
</feature>
<dbReference type="Proteomes" id="UP000001058">
    <property type="component" value="Unassembled WGS sequence"/>
</dbReference>